<dbReference type="RefSeq" id="WP_109813147.1">
    <property type="nucleotide sequence ID" value="NZ_QGKU01000060.1"/>
</dbReference>
<dbReference type="SUPFAM" id="SSF47384">
    <property type="entry name" value="Homodimeric domain of signal transducing histidine kinase"/>
    <property type="match status" value="1"/>
</dbReference>
<dbReference type="Pfam" id="PF01627">
    <property type="entry name" value="Hpt"/>
    <property type="match status" value="1"/>
</dbReference>
<evidence type="ECO:0000256" key="11">
    <source>
        <dbReference type="ARBA" id="ARBA00035100"/>
    </source>
</evidence>
<dbReference type="Pfam" id="PF02895">
    <property type="entry name" value="H-kinase_dim"/>
    <property type="match status" value="1"/>
</dbReference>
<dbReference type="SMART" id="SM00073">
    <property type="entry name" value="HPT"/>
    <property type="match status" value="1"/>
</dbReference>
<evidence type="ECO:0000259" key="15">
    <source>
        <dbReference type="PROSITE" id="PS50851"/>
    </source>
</evidence>
<dbReference type="InterPro" id="IPR036641">
    <property type="entry name" value="HPT_dom_sf"/>
</dbReference>
<gene>
    <name evidence="17" type="ORF">DKT77_18575</name>
</gene>
<dbReference type="OrthoDB" id="9803176at2"/>
<keyword evidence="18" id="KW-1185">Reference proteome</keyword>
<dbReference type="PROSITE" id="PS50894">
    <property type="entry name" value="HPT"/>
    <property type="match status" value="1"/>
</dbReference>
<dbReference type="Gene3D" id="2.30.30.40">
    <property type="entry name" value="SH3 Domains"/>
    <property type="match status" value="1"/>
</dbReference>
<dbReference type="InterPro" id="IPR003594">
    <property type="entry name" value="HATPase_dom"/>
</dbReference>
<organism evidence="17 18">
    <name type="scientific">Meridianimarinicoccus roseus</name>
    <dbReference type="NCBI Taxonomy" id="2072018"/>
    <lineage>
        <taxon>Bacteria</taxon>
        <taxon>Pseudomonadati</taxon>
        <taxon>Pseudomonadota</taxon>
        <taxon>Alphaproteobacteria</taxon>
        <taxon>Rhodobacterales</taxon>
        <taxon>Paracoccaceae</taxon>
        <taxon>Meridianimarinicoccus</taxon>
    </lineage>
</organism>
<dbReference type="InterPro" id="IPR005467">
    <property type="entry name" value="His_kinase_dom"/>
</dbReference>
<comment type="catalytic activity">
    <reaction evidence="1">
        <text>ATP + protein L-histidine = ADP + protein N-phospho-L-histidine.</text>
        <dbReference type="EC" id="2.7.13.3"/>
    </reaction>
</comment>
<feature type="region of interest" description="Disordered" evidence="13">
    <location>
        <begin position="275"/>
        <end position="298"/>
    </location>
</feature>
<feature type="domain" description="Histidine kinase" evidence="14">
    <location>
        <begin position="336"/>
        <end position="544"/>
    </location>
</feature>
<evidence type="ECO:0000256" key="5">
    <source>
        <dbReference type="ARBA" id="ARBA00022553"/>
    </source>
</evidence>
<feature type="modified residue" description="Phosphohistidine" evidence="12">
    <location>
        <position position="46"/>
    </location>
</feature>
<proteinExistence type="predicted"/>
<keyword evidence="4" id="KW-0145">Chemotaxis</keyword>
<dbReference type="AlphaFoldDB" id="A0A2V2LGY5"/>
<evidence type="ECO:0000259" key="14">
    <source>
        <dbReference type="PROSITE" id="PS50109"/>
    </source>
</evidence>
<protein>
    <recommendedName>
        <fullName evidence="3">Chemotaxis protein CheA</fullName>
        <ecNumber evidence="2">2.7.13.3</ecNumber>
    </recommendedName>
</protein>
<dbReference type="SMART" id="SM00260">
    <property type="entry name" value="CheW"/>
    <property type="match status" value="1"/>
</dbReference>
<dbReference type="PROSITE" id="PS50109">
    <property type="entry name" value="HIS_KIN"/>
    <property type="match status" value="1"/>
</dbReference>
<keyword evidence="8" id="KW-0418">Kinase</keyword>
<dbReference type="FunFam" id="3.30.565.10:FF:000016">
    <property type="entry name" value="Chemotaxis protein CheA, putative"/>
    <property type="match status" value="1"/>
</dbReference>
<keyword evidence="6" id="KW-0808">Transferase</keyword>
<dbReference type="InterPro" id="IPR036890">
    <property type="entry name" value="HATPase_C_sf"/>
</dbReference>
<evidence type="ECO:0000313" key="18">
    <source>
        <dbReference type="Proteomes" id="UP000245680"/>
    </source>
</evidence>
<reference evidence="17 18" key="1">
    <citation type="submission" date="2018-05" db="EMBL/GenBank/DDBJ databases">
        <title>Rhodobacteraceae gen. nov., sp. nov. isolated from sea water.</title>
        <authorList>
            <person name="Ren Y."/>
        </authorList>
    </citation>
    <scope>NUCLEOTIDE SEQUENCE [LARGE SCALE GENOMIC DNA]</scope>
    <source>
        <strain evidence="17 18">TG-679</strain>
    </source>
</reference>
<dbReference type="SUPFAM" id="SSF55874">
    <property type="entry name" value="ATPase domain of HSP90 chaperone/DNA topoisomerase II/histidine kinase"/>
    <property type="match status" value="1"/>
</dbReference>
<dbReference type="InterPro" id="IPR008207">
    <property type="entry name" value="Sig_transdc_His_kin_Hpt_dom"/>
</dbReference>
<dbReference type="PANTHER" id="PTHR43395">
    <property type="entry name" value="SENSOR HISTIDINE KINASE CHEA"/>
    <property type="match status" value="1"/>
</dbReference>
<dbReference type="GO" id="GO:0005524">
    <property type="term" value="F:ATP binding"/>
    <property type="evidence" value="ECO:0007669"/>
    <property type="project" value="UniProtKB-KW"/>
</dbReference>
<evidence type="ECO:0000313" key="17">
    <source>
        <dbReference type="EMBL" id="PWR01163.1"/>
    </source>
</evidence>
<dbReference type="EMBL" id="QGKU01000060">
    <property type="protein sequence ID" value="PWR01163.1"/>
    <property type="molecule type" value="Genomic_DNA"/>
</dbReference>
<dbReference type="InterPro" id="IPR036097">
    <property type="entry name" value="HisK_dim/P_sf"/>
</dbReference>
<dbReference type="SUPFAM" id="SSF47226">
    <property type="entry name" value="Histidine-containing phosphotransfer domain, HPT domain"/>
    <property type="match status" value="1"/>
</dbReference>
<evidence type="ECO:0000256" key="8">
    <source>
        <dbReference type="ARBA" id="ARBA00022777"/>
    </source>
</evidence>
<dbReference type="EC" id="2.7.13.3" evidence="2"/>
<evidence type="ECO:0000256" key="13">
    <source>
        <dbReference type="SAM" id="MobiDB-lite"/>
    </source>
</evidence>
<keyword evidence="10" id="KW-0902">Two-component regulatory system</keyword>
<dbReference type="SMART" id="SM01231">
    <property type="entry name" value="H-kinase_dim"/>
    <property type="match status" value="1"/>
</dbReference>
<dbReference type="Gene3D" id="3.30.565.10">
    <property type="entry name" value="Histidine kinase-like ATPase, C-terminal domain"/>
    <property type="match status" value="1"/>
</dbReference>
<dbReference type="CDD" id="cd00088">
    <property type="entry name" value="HPT"/>
    <property type="match status" value="1"/>
</dbReference>
<dbReference type="InterPro" id="IPR051315">
    <property type="entry name" value="Bact_Chemotaxis_CheA"/>
</dbReference>
<keyword evidence="9" id="KW-0067">ATP-binding</keyword>
<dbReference type="Pfam" id="PF01584">
    <property type="entry name" value="CheW"/>
    <property type="match status" value="1"/>
</dbReference>
<evidence type="ECO:0000256" key="3">
    <source>
        <dbReference type="ARBA" id="ARBA00021495"/>
    </source>
</evidence>
<dbReference type="SMART" id="SM00387">
    <property type="entry name" value="HATPase_c"/>
    <property type="match status" value="1"/>
</dbReference>
<dbReference type="InterPro" id="IPR004105">
    <property type="entry name" value="CheA-like_dim"/>
</dbReference>
<evidence type="ECO:0000256" key="10">
    <source>
        <dbReference type="ARBA" id="ARBA00023012"/>
    </source>
</evidence>
<dbReference type="PRINTS" id="PR00344">
    <property type="entry name" value="BCTRLSENSOR"/>
</dbReference>
<evidence type="ECO:0000256" key="12">
    <source>
        <dbReference type="PROSITE-ProRule" id="PRU00110"/>
    </source>
</evidence>
<dbReference type="Pfam" id="PF02518">
    <property type="entry name" value="HATPase_c"/>
    <property type="match status" value="1"/>
</dbReference>
<evidence type="ECO:0000256" key="1">
    <source>
        <dbReference type="ARBA" id="ARBA00000085"/>
    </source>
</evidence>
<keyword evidence="7" id="KW-0547">Nucleotide-binding</keyword>
<comment type="caution">
    <text evidence="17">The sequence shown here is derived from an EMBL/GenBank/DDBJ whole genome shotgun (WGS) entry which is preliminary data.</text>
</comment>
<evidence type="ECO:0000256" key="6">
    <source>
        <dbReference type="ARBA" id="ARBA00022679"/>
    </source>
</evidence>
<name>A0A2V2LGY5_9RHOB</name>
<dbReference type="GO" id="GO:0000155">
    <property type="term" value="F:phosphorelay sensor kinase activity"/>
    <property type="evidence" value="ECO:0007669"/>
    <property type="project" value="InterPro"/>
</dbReference>
<dbReference type="Gene3D" id="1.20.120.160">
    <property type="entry name" value="HPT domain"/>
    <property type="match status" value="1"/>
</dbReference>
<dbReference type="InterPro" id="IPR002545">
    <property type="entry name" value="CheW-lke_dom"/>
</dbReference>
<evidence type="ECO:0000256" key="7">
    <source>
        <dbReference type="ARBA" id="ARBA00022741"/>
    </source>
</evidence>
<dbReference type="PANTHER" id="PTHR43395:SF10">
    <property type="entry name" value="CHEMOTAXIS PROTEIN CHEA"/>
    <property type="match status" value="1"/>
</dbReference>
<evidence type="ECO:0000256" key="4">
    <source>
        <dbReference type="ARBA" id="ARBA00022500"/>
    </source>
</evidence>
<keyword evidence="5 12" id="KW-0597">Phosphoprotein</keyword>
<feature type="domain" description="HPt" evidence="16">
    <location>
        <begin position="1"/>
        <end position="103"/>
    </location>
</feature>
<feature type="domain" description="CheW-like" evidence="15">
    <location>
        <begin position="546"/>
        <end position="678"/>
    </location>
</feature>
<dbReference type="CDD" id="cd16916">
    <property type="entry name" value="HATPase_CheA-like"/>
    <property type="match status" value="1"/>
</dbReference>
<dbReference type="GO" id="GO:0005737">
    <property type="term" value="C:cytoplasm"/>
    <property type="evidence" value="ECO:0007669"/>
    <property type="project" value="InterPro"/>
</dbReference>
<dbReference type="GO" id="GO:0006935">
    <property type="term" value="P:chemotaxis"/>
    <property type="evidence" value="ECO:0007669"/>
    <property type="project" value="UniProtKB-KW"/>
</dbReference>
<dbReference type="InterPro" id="IPR004358">
    <property type="entry name" value="Sig_transdc_His_kin-like_C"/>
</dbReference>
<dbReference type="InterPro" id="IPR037006">
    <property type="entry name" value="CheA-like_homodim_sf"/>
</dbReference>
<sequence>MIDAETQEVFRQETEALIESLQAGLLALNDRPEDIGLVSQVFRDLHTLKGTGAMFGYTRLAEFIHDFEAAFDAVRSGEANVSPQLISVSLQAYDLIVALLEGEDPEQSLDAALKHALAEATGKVPAAADGADVAGACDPNGAATPAADGWRLTISLPEDLMEIGGNPVALLEEVIEIGGAQTVLRADVSRLPALDAFDPARLYTGWTIELPAAAPEADIRDVFMFHEDRMTLSLEPVAGNAAPGAAAEASPELAPEVSTAVVAAPKAAVAVAEAQTPAQGPTKASAGGKRAAATAAASSQMRVSSERLDDIMDRVGELVIAESRLADLASKLNLPELDEVVEGIQRLALGLRDTTMAIRLSPVSGITGRFRRLAHDLASKTGKAFDLVIEGEETELDKSVIDKLSDPLVHILRNAVDHGLEPTAERVAAGKPERGTVRLVARYSGADVLISVTDDGRGLDPDFIRRRAIERGVIAQDQVLKRHEVFALLLAPGFSTAETVTDLSGRGVGTDVVKTTVESLRGSIDIDSVLGQGTTFTLRLPLTLAIMEGLLFQVGSERYTVPLAAVEGIVEQPEALRGGTATSTVVELRERLVSILRLRQVFRVEGEEPAFPKVVLVRAGDAQVGLVVDEIIGSFQTVIKHLSPLHSRLDIFSGATILGNGNVALILDVAQLVRSQNITTPSQRERAA</sequence>
<dbReference type="PROSITE" id="PS50851">
    <property type="entry name" value="CHEW"/>
    <property type="match status" value="1"/>
</dbReference>
<dbReference type="InterPro" id="IPR036061">
    <property type="entry name" value="CheW-like_dom_sf"/>
</dbReference>
<dbReference type="SUPFAM" id="SSF50341">
    <property type="entry name" value="CheW-like"/>
    <property type="match status" value="1"/>
</dbReference>
<comment type="function">
    <text evidence="11">Involved in the transmission of sensory signals from the chemoreceptors to the flagellar motors. CheA is autophosphorylated; it can transfer its phosphate group to either CheB or CheY.</text>
</comment>
<dbReference type="Proteomes" id="UP000245680">
    <property type="component" value="Unassembled WGS sequence"/>
</dbReference>
<accession>A0A2V2LGY5</accession>
<evidence type="ECO:0000256" key="9">
    <source>
        <dbReference type="ARBA" id="ARBA00022840"/>
    </source>
</evidence>
<evidence type="ECO:0000259" key="16">
    <source>
        <dbReference type="PROSITE" id="PS50894"/>
    </source>
</evidence>
<dbReference type="Gene3D" id="1.10.287.560">
    <property type="entry name" value="Histidine kinase CheA-like, homodimeric domain"/>
    <property type="match status" value="1"/>
</dbReference>
<evidence type="ECO:0000256" key="2">
    <source>
        <dbReference type="ARBA" id="ARBA00012438"/>
    </source>
</evidence>